<dbReference type="EMBL" id="AOMA01000070">
    <property type="protein sequence ID" value="EMA40899.1"/>
    <property type="molecule type" value="Genomic_DNA"/>
</dbReference>
<dbReference type="eggNOG" id="arCOG01222">
    <property type="taxonomic scope" value="Archaea"/>
</dbReference>
<feature type="compositionally biased region" description="Acidic residues" evidence="13">
    <location>
        <begin position="1"/>
        <end position="11"/>
    </location>
</feature>
<dbReference type="STRING" id="1227454.C446_06970"/>
<dbReference type="GO" id="GO:0006747">
    <property type="term" value="P:FAD biosynthetic process"/>
    <property type="evidence" value="ECO:0007669"/>
    <property type="project" value="UniProtKB-UniRule"/>
</dbReference>
<gene>
    <name evidence="12" type="primary">ribL</name>
    <name evidence="15" type="ORF">C446_06970</name>
</gene>
<dbReference type="SUPFAM" id="SSF52374">
    <property type="entry name" value="Nucleotidylyl transferase"/>
    <property type="match status" value="1"/>
</dbReference>
<dbReference type="EC" id="2.7.7.2" evidence="12"/>
<keyword evidence="2 12" id="KW-0285">Flavoprotein</keyword>
<evidence type="ECO:0000256" key="11">
    <source>
        <dbReference type="ARBA" id="ARBA00029346"/>
    </source>
</evidence>
<accession>M0M8G0</accession>
<evidence type="ECO:0000256" key="2">
    <source>
        <dbReference type="ARBA" id="ARBA00022630"/>
    </source>
</evidence>
<feature type="binding site" evidence="12">
    <location>
        <begin position="32"/>
        <end position="35"/>
    </location>
    <ligand>
        <name>ATP</name>
        <dbReference type="ChEBI" id="CHEBI:30616"/>
    </ligand>
</feature>
<evidence type="ECO:0000256" key="12">
    <source>
        <dbReference type="HAMAP-Rule" id="MF_02115"/>
    </source>
</evidence>
<comment type="cofactor">
    <cofactor evidence="12">
        <name>a divalent metal cation</name>
        <dbReference type="ChEBI" id="CHEBI:60240"/>
    </cofactor>
</comment>
<evidence type="ECO:0000313" key="16">
    <source>
        <dbReference type="Proteomes" id="UP000011607"/>
    </source>
</evidence>
<evidence type="ECO:0000256" key="4">
    <source>
        <dbReference type="ARBA" id="ARBA00022679"/>
    </source>
</evidence>
<dbReference type="AlphaFoldDB" id="M0M8G0"/>
<dbReference type="Gene3D" id="3.40.50.620">
    <property type="entry name" value="HUPs"/>
    <property type="match status" value="1"/>
</dbReference>
<dbReference type="GO" id="GO:0004595">
    <property type="term" value="F:pantetheine-phosphate adenylyltransferase activity"/>
    <property type="evidence" value="ECO:0007669"/>
    <property type="project" value="UniProtKB-EC"/>
</dbReference>
<dbReference type="Pfam" id="PF01467">
    <property type="entry name" value="CTP_transf_like"/>
    <property type="match status" value="1"/>
</dbReference>
<feature type="binding site" evidence="12">
    <location>
        <begin position="27"/>
        <end position="28"/>
    </location>
    <ligand>
        <name>ATP</name>
        <dbReference type="ChEBI" id="CHEBI:30616"/>
    </ligand>
</feature>
<keyword evidence="3 12" id="KW-0288">FMN</keyword>
<keyword evidence="9" id="KW-0460">Magnesium</keyword>
<keyword evidence="10" id="KW-0173">Coenzyme A biosynthesis</keyword>
<evidence type="ECO:0000259" key="14">
    <source>
        <dbReference type="Pfam" id="PF01467"/>
    </source>
</evidence>
<dbReference type="HAMAP" id="MF_02115">
    <property type="entry name" value="FAD_synth_arch"/>
    <property type="match status" value="1"/>
</dbReference>
<keyword evidence="6 12" id="KW-0547">Nucleotide-binding</keyword>
<comment type="function">
    <text evidence="12">Catalyzes the transfer of the AMP portion of ATP to flavin mononucleotide (FMN) to produce flavin adenine dinucleotide (FAD) coenzyme.</text>
</comment>
<dbReference type="RefSeq" id="WP_006672335.1">
    <property type="nucleotide sequence ID" value="NZ_AOMA01000070.1"/>
</dbReference>
<keyword evidence="4 12" id="KW-0808">Transferase</keyword>
<name>M0M8G0_9EURY</name>
<dbReference type="PATRIC" id="fig|1227454.3.peg.1401"/>
<evidence type="ECO:0000256" key="13">
    <source>
        <dbReference type="SAM" id="MobiDB-lite"/>
    </source>
</evidence>
<dbReference type="Proteomes" id="UP000011607">
    <property type="component" value="Unassembled WGS sequence"/>
</dbReference>
<dbReference type="NCBIfam" id="TIGR00125">
    <property type="entry name" value="cyt_tran_rel"/>
    <property type="match status" value="1"/>
</dbReference>
<comment type="similarity">
    <text evidence="12">Belongs to the archaeal FAD synthase family.</text>
</comment>
<dbReference type="GO" id="GO:0015937">
    <property type="term" value="P:coenzyme A biosynthetic process"/>
    <property type="evidence" value="ECO:0007669"/>
    <property type="project" value="UniProtKB-KW"/>
</dbReference>
<keyword evidence="1" id="KW-0963">Cytoplasm</keyword>
<evidence type="ECO:0000256" key="1">
    <source>
        <dbReference type="ARBA" id="ARBA00022490"/>
    </source>
</evidence>
<keyword evidence="8 12" id="KW-0067">ATP-binding</keyword>
<dbReference type="GO" id="GO:0046444">
    <property type="term" value="P:FMN metabolic process"/>
    <property type="evidence" value="ECO:0007669"/>
    <property type="project" value="UniProtKB-UniRule"/>
</dbReference>
<dbReference type="OrthoDB" id="1912at2157"/>
<comment type="catalytic activity">
    <reaction evidence="11">
        <text>(R)-4'-phosphopantetheine + ATP + H(+) = 3'-dephospho-CoA + diphosphate</text>
        <dbReference type="Rhea" id="RHEA:19801"/>
        <dbReference type="ChEBI" id="CHEBI:15378"/>
        <dbReference type="ChEBI" id="CHEBI:30616"/>
        <dbReference type="ChEBI" id="CHEBI:33019"/>
        <dbReference type="ChEBI" id="CHEBI:57328"/>
        <dbReference type="ChEBI" id="CHEBI:61723"/>
        <dbReference type="EC" id="2.7.7.3"/>
    </reaction>
</comment>
<dbReference type="InterPro" id="IPR050385">
    <property type="entry name" value="Archaeal_FAD_synthase"/>
</dbReference>
<reference evidence="15 16" key="1">
    <citation type="journal article" date="2014" name="PLoS Genet.">
        <title>Phylogenetically driven sequencing of extremely halophilic archaea reveals strategies for static and dynamic osmo-response.</title>
        <authorList>
            <person name="Becker E.A."/>
            <person name="Seitzer P.M."/>
            <person name="Tritt A."/>
            <person name="Larsen D."/>
            <person name="Krusor M."/>
            <person name="Yao A.I."/>
            <person name="Wu D."/>
            <person name="Madern D."/>
            <person name="Eisen J.A."/>
            <person name="Darling A.E."/>
            <person name="Facciotti M.T."/>
        </authorList>
    </citation>
    <scope>NUCLEOTIDE SEQUENCE [LARGE SCALE GENOMIC DNA]</scope>
    <source>
        <strain evidence="15 16">JCM 10879</strain>
    </source>
</reference>
<comment type="pathway">
    <text evidence="12">Cofactor biosynthesis; FAD biosynthesis; FAD from FMN: step 1/1.</text>
</comment>
<evidence type="ECO:0000313" key="15">
    <source>
        <dbReference type="EMBL" id="EMA40899.1"/>
    </source>
</evidence>
<dbReference type="GO" id="GO:0003919">
    <property type="term" value="F:FMN adenylyltransferase activity"/>
    <property type="evidence" value="ECO:0007669"/>
    <property type="project" value="UniProtKB-UniRule"/>
</dbReference>
<feature type="binding site" evidence="12">
    <location>
        <position position="110"/>
    </location>
    <ligand>
        <name>ATP</name>
        <dbReference type="ChEBI" id="CHEBI:30616"/>
    </ligand>
</feature>
<keyword evidence="5 12" id="KW-0548">Nucleotidyltransferase</keyword>
<evidence type="ECO:0000256" key="3">
    <source>
        <dbReference type="ARBA" id="ARBA00022643"/>
    </source>
</evidence>
<comment type="caution">
    <text evidence="12">Lacks conserved residue(s) required for the propagation of feature annotation.</text>
</comment>
<evidence type="ECO:0000256" key="5">
    <source>
        <dbReference type="ARBA" id="ARBA00022695"/>
    </source>
</evidence>
<feature type="region of interest" description="Disordered" evidence="13">
    <location>
        <begin position="1"/>
        <end position="20"/>
    </location>
</feature>
<protein>
    <recommendedName>
        <fullName evidence="12">FAD synthase</fullName>
        <ecNumber evidence="12">2.7.7.2</ecNumber>
    </recommendedName>
    <alternativeName>
        <fullName evidence="12">FMN adenylyltransferase</fullName>
    </alternativeName>
    <alternativeName>
        <fullName evidence="12">Flavin adenine dinucleotide synthase</fullName>
    </alternativeName>
</protein>
<dbReference type="InterPro" id="IPR024902">
    <property type="entry name" value="FAD_synth_RibL"/>
</dbReference>
<keyword evidence="16" id="KW-1185">Reference proteome</keyword>
<dbReference type="InterPro" id="IPR014729">
    <property type="entry name" value="Rossmann-like_a/b/a_fold"/>
</dbReference>
<keyword evidence="7 12" id="KW-0274">FAD</keyword>
<organism evidence="15 16">
    <name type="scientific">Halobiforma nitratireducens JCM 10879</name>
    <dbReference type="NCBI Taxonomy" id="1227454"/>
    <lineage>
        <taxon>Archaea</taxon>
        <taxon>Methanobacteriati</taxon>
        <taxon>Methanobacteriota</taxon>
        <taxon>Stenosarchaea group</taxon>
        <taxon>Halobacteria</taxon>
        <taxon>Halobacteriales</taxon>
        <taxon>Natrialbaceae</taxon>
        <taxon>Halobiforma</taxon>
    </lineage>
</organism>
<evidence type="ECO:0000256" key="10">
    <source>
        <dbReference type="ARBA" id="ARBA00022993"/>
    </source>
</evidence>
<evidence type="ECO:0000256" key="9">
    <source>
        <dbReference type="ARBA" id="ARBA00022842"/>
    </source>
</evidence>
<evidence type="ECO:0000256" key="8">
    <source>
        <dbReference type="ARBA" id="ARBA00022840"/>
    </source>
</evidence>
<feature type="domain" description="Cytidyltransferase-like" evidence="14">
    <location>
        <begin position="24"/>
        <end position="153"/>
    </location>
</feature>
<dbReference type="InterPro" id="IPR004821">
    <property type="entry name" value="Cyt_trans-like"/>
</dbReference>
<dbReference type="InterPro" id="IPR001980">
    <property type="entry name" value="PPAT"/>
</dbReference>
<sequence length="164" mass="18369">MNCDDDAESDTDDGRTEEPTRVVAQGTFDVLHPGHVHYLEQAAAFGDELHVVVANSESVSHKPDPIVSDDQRRDVVAALEMVDHARVGHPSDYSAPVRAIDPDVLVLGYDQHHGDEEVEAMLESWGVDCRVERAEPREPEEEELLSSSVIRERIRERRALEPLQ</sequence>
<evidence type="ECO:0000256" key="6">
    <source>
        <dbReference type="ARBA" id="ARBA00022741"/>
    </source>
</evidence>
<dbReference type="PRINTS" id="PR01020">
    <property type="entry name" value="LPSBIOSNTHSS"/>
</dbReference>
<evidence type="ECO:0000256" key="7">
    <source>
        <dbReference type="ARBA" id="ARBA00022827"/>
    </source>
</evidence>
<comment type="catalytic activity">
    <reaction evidence="12">
        <text>FMN + ATP + H(+) = FAD + diphosphate</text>
        <dbReference type="Rhea" id="RHEA:17237"/>
        <dbReference type="ChEBI" id="CHEBI:15378"/>
        <dbReference type="ChEBI" id="CHEBI:30616"/>
        <dbReference type="ChEBI" id="CHEBI:33019"/>
        <dbReference type="ChEBI" id="CHEBI:57692"/>
        <dbReference type="ChEBI" id="CHEBI:58210"/>
        <dbReference type="EC" id="2.7.7.2"/>
    </reaction>
</comment>
<dbReference type="PANTHER" id="PTHR43793">
    <property type="entry name" value="FAD SYNTHASE"/>
    <property type="match status" value="1"/>
</dbReference>
<comment type="subunit">
    <text evidence="12">Homodimer.</text>
</comment>
<dbReference type="UniPathway" id="UPA00277">
    <property type="reaction ID" value="UER00407"/>
</dbReference>
<comment type="caution">
    <text evidence="15">The sequence shown here is derived from an EMBL/GenBank/DDBJ whole genome shotgun (WGS) entry which is preliminary data.</text>
</comment>
<dbReference type="PANTHER" id="PTHR43793:SF1">
    <property type="entry name" value="FAD SYNTHASE"/>
    <property type="match status" value="1"/>
</dbReference>
<dbReference type="GO" id="GO:0005524">
    <property type="term" value="F:ATP binding"/>
    <property type="evidence" value="ECO:0007669"/>
    <property type="project" value="UniProtKB-UniRule"/>
</dbReference>
<proteinExistence type="inferred from homology"/>